<sequence length="170" mass="18810">MTSTALPAVGQTIDSGLASFKFVDTEIGPARGGVFMRTYIQVGKTRIIEVTDEGNGGGAWPHPMTREGRDLIATLDNQEQFANRVLFAADRNGAENASVLLTPGDLPLEYRDLIDGEDFDEAHDNQREYRLSVPDSATDDAVLKIARTGMREGDVAWRWIKAENTWRRLA</sequence>
<reference evidence="1 2" key="1">
    <citation type="submission" date="2020-04" db="EMBL/GenBank/DDBJ databases">
        <title>MicrobeNet Type strains.</title>
        <authorList>
            <person name="Nicholson A.C."/>
        </authorList>
    </citation>
    <scope>NUCLEOTIDE SEQUENCE [LARGE SCALE GENOMIC DNA]</scope>
    <source>
        <strain evidence="1 2">ATCC BAA-789</strain>
    </source>
</reference>
<dbReference type="Proteomes" id="UP000774283">
    <property type="component" value="Unassembled WGS sequence"/>
</dbReference>
<name>A0A9X5IS52_9MICO</name>
<keyword evidence="2" id="KW-1185">Reference proteome</keyword>
<comment type="caution">
    <text evidence="1">The sequence shown here is derived from an EMBL/GenBank/DDBJ whole genome shotgun (WGS) entry which is preliminary data.</text>
</comment>
<dbReference type="EMBL" id="JAAXOW010000007">
    <property type="protein sequence ID" value="NKX94235.1"/>
    <property type="molecule type" value="Genomic_DNA"/>
</dbReference>
<accession>A0A9X5IS52</accession>
<protein>
    <submittedName>
        <fullName evidence="1">Uncharacterized protein</fullName>
    </submittedName>
</protein>
<dbReference type="RefSeq" id="WP_168448309.1">
    <property type="nucleotide sequence ID" value="NZ_JAAXOW010000007.1"/>
</dbReference>
<proteinExistence type="predicted"/>
<organism evidence="1 2">
    <name type="scientific">Sanguibacter hominis ATCC BAA-789</name>
    <dbReference type="NCBI Taxonomy" id="1312740"/>
    <lineage>
        <taxon>Bacteria</taxon>
        <taxon>Bacillati</taxon>
        <taxon>Actinomycetota</taxon>
        <taxon>Actinomycetes</taxon>
        <taxon>Micrococcales</taxon>
        <taxon>Sanguibacteraceae</taxon>
        <taxon>Sanguibacter</taxon>
    </lineage>
</organism>
<evidence type="ECO:0000313" key="2">
    <source>
        <dbReference type="Proteomes" id="UP000774283"/>
    </source>
</evidence>
<gene>
    <name evidence="1" type="ORF">HF995_13315</name>
</gene>
<evidence type="ECO:0000313" key="1">
    <source>
        <dbReference type="EMBL" id="NKX94235.1"/>
    </source>
</evidence>
<dbReference type="AlphaFoldDB" id="A0A9X5IS52"/>